<evidence type="ECO:0000256" key="4">
    <source>
        <dbReference type="ARBA" id="ARBA00022574"/>
    </source>
</evidence>
<keyword evidence="8" id="KW-0505">Motor protein</keyword>
<evidence type="ECO:0000256" key="3">
    <source>
        <dbReference type="ARBA" id="ARBA00022490"/>
    </source>
</evidence>
<keyword evidence="18" id="KW-1185">Reference proteome</keyword>
<dbReference type="PROSITE" id="PS50082">
    <property type="entry name" value="WD_REPEATS_2"/>
    <property type="match status" value="1"/>
</dbReference>
<accession>A0A8B9ZP93</accession>
<keyword evidence="4 15" id="KW-0853">WD repeat</keyword>
<evidence type="ECO:0000256" key="11">
    <source>
        <dbReference type="ARBA" id="ARBA00053763"/>
    </source>
</evidence>
<dbReference type="Gene3D" id="2.130.10.10">
    <property type="entry name" value="YVTN repeat-like/Quinoprotein amine dehydrogenase"/>
    <property type="match status" value="2"/>
</dbReference>
<keyword evidence="10" id="KW-0966">Cell projection</keyword>
<proteinExistence type="inferred from homology"/>
<comment type="function">
    <text evidence="11">Part of the dynein complex of respiratory cilia.</text>
</comment>
<dbReference type="GO" id="GO:0003341">
    <property type="term" value="P:cilium movement"/>
    <property type="evidence" value="ECO:0007669"/>
    <property type="project" value="TreeGrafter"/>
</dbReference>
<evidence type="ECO:0000256" key="5">
    <source>
        <dbReference type="ARBA" id="ARBA00022701"/>
    </source>
</evidence>
<keyword evidence="3" id="KW-0963">Cytoplasm</keyword>
<evidence type="ECO:0000256" key="13">
    <source>
        <dbReference type="ARBA" id="ARBA00072661"/>
    </source>
</evidence>
<evidence type="ECO:0000256" key="9">
    <source>
        <dbReference type="ARBA" id="ARBA00023212"/>
    </source>
</evidence>
<evidence type="ECO:0000256" key="16">
    <source>
        <dbReference type="SAM" id="MobiDB-lite"/>
    </source>
</evidence>
<dbReference type="PANTHER" id="PTHR12442:SF11">
    <property type="entry name" value="DYNEIN AXONEMAL INTERMEDIATE CHAIN 1"/>
    <property type="match status" value="1"/>
</dbReference>
<dbReference type="GO" id="GO:0045503">
    <property type="term" value="F:dynein light chain binding"/>
    <property type="evidence" value="ECO:0007669"/>
    <property type="project" value="TreeGrafter"/>
</dbReference>
<evidence type="ECO:0000256" key="14">
    <source>
        <dbReference type="ARBA" id="ARBA00080372"/>
    </source>
</evidence>
<keyword evidence="7" id="KW-0243">Dynein</keyword>
<dbReference type="SUPFAM" id="SSF50978">
    <property type="entry name" value="WD40 repeat-like"/>
    <property type="match status" value="1"/>
</dbReference>
<feature type="region of interest" description="Disordered" evidence="16">
    <location>
        <begin position="1"/>
        <end position="83"/>
    </location>
</feature>
<evidence type="ECO:0000256" key="1">
    <source>
        <dbReference type="ARBA" id="ARBA00004430"/>
    </source>
</evidence>
<comment type="subunit">
    <text evidence="12">Consists of at least two heavy chains and a number of intermediate and light chains. Interacts with BICD2. Interacts with CFAP45 and CFAP52. Interacts with CFAP53.</text>
</comment>
<dbReference type="PROSITE" id="PS50294">
    <property type="entry name" value="WD_REPEATS_REGION"/>
    <property type="match status" value="1"/>
</dbReference>
<reference evidence="17" key="1">
    <citation type="submission" date="2025-08" db="UniProtKB">
        <authorList>
            <consortium name="Ensembl"/>
        </authorList>
    </citation>
    <scope>IDENTIFICATION</scope>
</reference>
<evidence type="ECO:0000256" key="6">
    <source>
        <dbReference type="ARBA" id="ARBA00022737"/>
    </source>
</evidence>
<dbReference type="InterPro" id="IPR036322">
    <property type="entry name" value="WD40_repeat_dom_sf"/>
</dbReference>
<organism evidence="17 18">
    <name type="scientific">Anas zonorhyncha</name>
    <name type="common">Eastern spot-billed duck</name>
    <dbReference type="NCBI Taxonomy" id="75864"/>
    <lineage>
        <taxon>Eukaryota</taxon>
        <taxon>Metazoa</taxon>
        <taxon>Chordata</taxon>
        <taxon>Craniata</taxon>
        <taxon>Vertebrata</taxon>
        <taxon>Euteleostomi</taxon>
        <taxon>Archelosauria</taxon>
        <taxon>Archosauria</taxon>
        <taxon>Dinosauria</taxon>
        <taxon>Saurischia</taxon>
        <taxon>Theropoda</taxon>
        <taxon>Coelurosauria</taxon>
        <taxon>Aves</taxon>
        <taxon>Neognathae</taxon>
        <taxon>Galloanserae</taxon>
        <taxon>Anseriformes</taxon>
        <taxon>Anatidae</taxon>
        <taxon>Anatinae</taxon>
        <taxon>Anas</taxon>
    </lineage>
</organism>
<name>A0A8B9ZP93_9AVES</name>
<evidence type="ECO:0000313" key="18">
    <source>
        <dbReference type="Proteomes" id="UP000694549"/>
    </source>
</evidence>
<dbReference type="PANTHER" id="PTHR12442">
    <property type="entry name" value="DYNEIN INTERMEDIATE CHAIN"/>
    <property type="match status" value="1"/>
</dbReference>
<feature type="region of interest" description="Disordered" evidence="16">
    <location>
        <begin position="287"/>
        <end position="315"/>
    </location>
</feature>
<dbReference type="Ensembl" id="ENSAZOT00000005180.1">
    <property type="protein sequence ID" value="ENSAZOP00000004854.1"/>
    <property type="gene ID" value="ENSAZOG00000003132.1"/>
</dbReference>
<dbReference type="GO" id="GO:0036158">
    <property type="term" value="P:outer dynein arm assembly"/>
    <property type="evidence" value="ECO:0007669"/>
    <property type="project" value="TreeGrafter"/>
</dbReference>
<reference evidence="17" key="2">
    <citation type="submission" date="2025-09" db="UniProtKB">
        <authorList>
            <consortium name="Ensembl"/>
        </authorList>
    </citation>
    <scope>IDENTIFICATION</scope>
</reference>
<feature type="compositionally biased region" description="Low complexity" evidence="16">
    <location>
        <begin position="49"/>
        <end position="60"/>
    </location>
</feature>
<keyword evidence="6" id="KW-0677">Repeat</keyword>
<dbReference type="FunFam" id="2.130.10.10:FF:000251">
    <property type="entry name" value="Dynein axonemal intermediate chain 1"/>
    <property type="match status" value="1"/>
</dbReference>
<dbReference type="Pfam" id="PF00400">
    <property type="entry name" value="WD40"/>
    <property type="match status" value="3"/>
</dbReference>
<dbReference type="AlphaFoldDB" id="A0A8B9ZP93"/>
<dbReference type="GO" id="GO:0045504">
    <property type="term" value="F:dynein heavy chain binding"/>
    <property type="evidence" value="ECO:0007669"/>
    <property type="project" value="TreeGrafter"/>
</dbReference>
<evidence type="ECO:0000313" key="17">
    <source>
        <dbReference type="Ensembl" id="ENSAZOP00000004854.1"/>
    </source>
</evidence>
<evidence type="ECO:0000256" key="10">
    <source>
        <dbReference type="ARBA" id="ARBA00023273"/>
    </source>
</evidence>
<dbReference type="GO" id="GO:0036157">
    <property type="term" value="C:outer dynein arm"/>
    <property type="evidence" value="ECO:0007669"/>
    <property type="project" value="TreeGrafter"/>
</dbReference>
<protein>
    <recommendedName>
        <fullName evidence="13">Dynein axonemal intermediate chain 1</fullName>
    </recommendedName>
    <alternativeName>
        <fullName evidence="14">Axonemal dynein intermediate chain 1</fullName>
    </alternativeName>
</protein>
<feature type="compositionally biased region" description="Basic residues" evidence="16">
    <location>
        <begin position="1"/>
        <end position="13"/>
    </location>
</feature>
<comment type="subcellular location">
    <subcellularLocation>
        <location evidence="1">Cytoplasm</location>
        <location evidence="1">Cytoskeleton</location>
        <location evidence="1">Cilium axoneme</location>
    </subcellularLocation>
</comment>
<comment type="similarity">
    <text evidence="2">Belongs to the dynein intermediate chain family.</text>
</comment>
<dbReference type="Proteomes" id="UP000694549">
    <property type="component" value="Unplaced"/>
</dbReference>
<dbReference type="GO" id="GO:0005874">
    <property type="term" value="C:microtubule"/>
    <property type="evidence" value="ECO:0007669"/>
    <property type="project" value="UniProtKB-KW"/>
</dbReference>
<dbReference type="SMART" id="SM00320">
    <property type="entry name" value="WD40"/>
    <property type="match status" value="4"/>
</dbReference>
<sequence>MRGRGKGEKRKSGRGWLGGSTSGALLWLPESTSGGGGAMPAKGGDKQRQSQSGPSGGKAAPPRPAKPICKKRDEDASTDVGEGVDEWTAVKTLVKPPDQLELTEAELKEEFTRVLTANNPHAPQNIVRYSFKERAYKPIGYVDQTAIHFSLNGNLILKDSDEGRRQSVKSAVSEKPSLASSAVISEETEIKDEEGTEDTQAEGEEEAEEAGTAEEAEAAEAEEPPPPKVKEQKLANQFNFIERASKTLNNPLRERACQSEPTPCKNFSATANQWEIYDAYMEELQKMEKSKEKEKPKAQIAKKEEKKKGRKLTSLESQSDDITKISKAAKIMERMVNQNIFDDIAQDFKYFEDASDEYRDQKGTLLPLWKFQYDKTKRLAVTAISWNPKYKDLFAVGYGSYDFMKQSHGMLLLYTMKNPSFPEYVFSSESGIMCLDIHNDHPYLVAVGFYDGNVAIYNLKKATSQPSYKSSAKSGKHTDPVWQVKWQKDDMDNNLNFFSVSSDGRIVSWTLVKNELVHTDVIKLSAEGTTMQGPEGLQLQTLGCGTSFDFHKKIDYLFLVGTEEGKIYKCSKCYSSQFLDVFEAHHMAVDSVSWNPYHLKVFISCSSDWTVKIWDHTIKTPMFIYDLHSAVGDVAWSPYSSTVFAAVTTDGKAHVFDLSINKYEALCTQIVVAKKKNKITHIQFNPVYPVVIIGDERGHITCLKLSPNLRKMPKEKKGQVVKKGPEVEIAKLDKLLNLVREPEGTAGK</sequence>
<feature type="compositionally biased region" description="Acidic residues" evidence="16">
    <location>
        <begin position="186"/>
        <end position="223"/>
    </location>
</feature>
<keyword evidence="5" id="KW-0493">Microtubule</keyword>
<dbReference type="GO" id="GO:0007368">
    <property type="term" value="P:determination of left/right symmetry"/>
    <property type="evidence" value="ECO:0007669"/>
    <property type="project" value="UniProtKB-ARBA"/>
</dbReference>
<keyword evidence="9" id="KW-0206">Cytoskeleton</keyword>
<evidence type="ECO:0000256" key="8">
    <source>
        <dbReference type="ARBA" id="ARBA00023175"/>
    </source>
</evidence>
<feature type="compositionally biased region" description="Basic and acidic residues" evidence="16">
    <location>
        <begin position="287"/>
        <end position="307"/>
    </location>
</feature>
<feature type="repeat" description="WD" evidence="15">
    <location>
        <begin position="582"/>
        <end position="615"/>
    </location>
</feature>
<dbReference type="InterPro" id="IPR015943">
    <property type="entry name" value="WD40/YVTN_repeat-like_dom_sf"/>
</dbReference>
<dbReference type="FunFam" id="2.130.10.10:FF:000349">
    <property type="entry name" value="Dynein axonemal intermediate chain 1"/>
    <property type="match status" value="1"/>
</dbReference>
<evidence type="ECO:0000256" key="2">
    <source>
        <dbReference type="ARBA" id="ARBA00011059"/>
    </source>
</evidence>
<evidence type="ECO:0000256" key="12">
    <source>
        <dbReference type="ARBA" id="ARBA00061734"/>
    </source>
</evidence>
<evidence type="ECO:0000256" key="7">
    <source>
        <dbReference type="ARBA" id="ARBA00023017"/>
    </source>
</evidence>
<dbReference type="InterPro" id="IPR050687">
    <property type="entry name" value="Dynein_IC"/>
</dbReference>
<dbReference type="InterPro" id="IPR001680">
    <property type="entry name" value="WD40_rpt"/>
</dbReference>
<evidence type="ECO:0000256" key="15">
    <source>
        <dbReference type="PROSITE-ProRule" id="PRU00221"/>
    </source>
</evidence>
<feature type="region of interest" description="Disordered" evidence="16">
    <location>
        <begin position="167"/>
        <end position="229"/>
    </location>
</feature>